<gene>
    <name evidence="3" type="ORF">FXN61_17650</name>
</gene>
<dbReference type="RefSeq" id="WP_167975210.1">
    <property type="nucleotide sequence ID" value="NZ_VSRL01000057.1"/>
</dbReference>
<feature type="compositionally biased region" description="Polar residues" evidence="1">
    <location>
        <begin position="137"/>
        <end position="147"/>
    </location>
</feature>
<accession>A0ABX1FI18</accession>
<keyword evidence="2" id="KW-0812">Transmembrane</keyword>
<keyword evidence="2" id="KW-0472">Membrane</keyword>
<reference evidence="3 4" key="1">
    <citation type="submission" date="2019-08" db="EMBL/GenBank/DDBJ databases">
        <title>Lentzea from Indian Himalayas.</title>
        <authorList>
            <person name="Mandal S."/>
            <person name="Mallick Gupta A."/>
            <person name="Maiti P.K."/>
            <person name="Sarkar J."/>
            <person name="Mandal S."/>
        </authorList>
    </citation>
    <scope>NUCLEOTIDE SEQUENCE [LARGE SCALE GENOMIC DNA]</scope>
    <source>
        <strain evidence="3 4">PSKA42</strain>
    </source>
</reference>
<evidence type="ECO:0000313" key="4">
    <source>
        <dbReference type="Proteomes" id="UP001515943"/>
    </source>
</evidence>
<evidence type="ECO:0000313" key="3">
    <source>
        <dbReference type="EMBL" id="NKE58545.1"/>
    </source>
</evidence>
<feature type="region of interest" description="Disordered" evidence="1">
    <location>
        <begin position="74"/>
        <end position="100"/>
    </location>
</feature>
<evidence type="ECO:0000256" key="1">
    <source>
        <dbReference type="SAM" id="MobiDB-lite"/>
    </source>
</evidence>
<keyword evidence="4" id="KW-1185">Reference proteome</keyword>
<sequence>MNEQDLKRAFEDVVVASSPPPAMDPGRALDVARKARSKRRSSAVGALVAVLVVGVGLGSAFALNPQGAKEYMMGAGPSSSSSWAGQWPDGQTDRTAKNGPQADRAQKLLDELKGVVPAGYEAPQLKYKDSKGYSGDMQRTQGQVSSNRGDEVEVWEYMAQTPVRKDDKVGWLLAQVSTPNPALPDDPCALAKTFWGMGGECKVYDVKGLKVGVVQSNPSGRDQFDKWASYKAQDGSIVTIAQDDKYAGSGYPALDGPLFTEDKLAELATDPRFRVGG</sequence>
<protein>
    <submittedName>
        <fullName evidence="3">Uncharacterized protein</fullName>
    </submittedName>
</protein>
<dbReference type="Proteomes" id="UP001515943">
    <property type="component" value="Unassembled WGS sequence"/>
</dbReference>
<keyword evidence="2" id="KW-1133">Transmembrane helix</keyword>
<feature type="region of interest" description="Disordered" evidence="1">
    <location>
        <begin position="127"/>
        <end position="148"/>
    </location>
</feature>
<name>A0ABX1FI18_9PSEU</name>
<feature type="transmembrane region" description="Helical" evidence="2">
    <location>
        <begin position="43"/>
        <end position="63"/>
    </location>
</feature>
<organism evidence="3 4">
    <name type="scientific">Lentzea indica</name>
    <dbReference type="NCBI Taxonomy" id="2604800"/>
    <lineage>
        <taxon>Bacteria</taxon>
        <taxon>Bacillati</taxon>
        <taxon>Actinomycetota</taxon>
        <taxon>Actinomycetes</taxon>
        <taxon>Pseudonocardiales</taxon>
        <taxon>Pseudonocardiaceae</taxon>
        <taxon>Lentzea</taxon>
    </lineage>
</organism>
<proteinExistence type="predicted"/>
<dbReference type="EMBL" id="VSRL01000057">
    <property type="protein sequence ID" value="NKE58545.1"/>
    <property type="molecule type" value="Genomic_DNA"/>
</dbReference>
<evidence type="ECO:0000256" key="2">
    <source>
        <dbReference type="SAM" id="Phobius"/>
    </source>
</evidence>
<comment type="caution">
    <text evidence="3">The sequence shown here is derived from an EMBL/GenBank/DDBJ whole genome shotgun (WGS) entry which is preliminary data.</text>
</comment>